<feature type="compositionally biased region" description="Polar residues" evidence="1">
    <location>
        <begin position="62"/>
        <end position="73"/>
    </location>
</feature>
<accession>A0A5C6TFY5</accession>
<evidence type="ECO:0000256" key="1">
    <source>
        <dbReference type="SAM" id="MobiDB-lite"/>
    </source>
</evidence>
<dbReference type="AlphaFoldDB" id="A0A5C6TFY5"/>
<comment type="caution">
    <text evidence="2">The sequence shown here is derived from an EMBL/GenBank/DDBJ whole genome shotgun (WGS) entry which is preliminary data.</text>
</comment>
<protein>
    <submittedName>
        <fullName evidence="2">Uncharacterized protein</fullName>
    </submittedName>
</protein>
<proteinExistence type="predicted"/>
<reference evidence="2 3" key="1">
    <citation type="submission" date="2019-07" db="EMBL/GenBank/DDBJ databases">
        <title>The First High-Quality Draft Genome Sequence of the Causal Agent of the Current Panama Disease Epidemic.</title>
        <authorList>
            <person name="Warmington R.J."/>
            <person name="Kay W."/>
            <person name="Jeffries A."/>
            <person name="Bebber D."/>
            <person name="Moore K."/>
            <person name="Studholme D.J."/>
        </authorList>
    </citation>
    <scope>NUCLEOTIDE SEQUENCE [LARGE SCALE GENOMIC DNA]</scope>
    <source>
        <strain evidence="2 3">TR4</strain>
    </source>
</reference>
<evidence type="ECO:0000313" key="3">
    <source>
        <dbReference type="Proteomes" id="UP000321331"/>
    </source>
</evidence>
<dbReference type="EMBL" id="VMNF01000004">
    <property type="protein sequence ID" value="TXC10000.1"/>
    <property type="molecule type" value="Genomic_DNA"/>
</dbReference>
<feature type="region of interest" description="Disordered" evidence="1">
    <location>
        <begin position="50"/>
        <end position="77"/>
    </location>
</feature>
<name>A0A5C6TFY5_FUSOC</name>
<sequence>MMYMENMRGYLGKISTSYAERQSNLWYTYMRLRWSSKQYRGYDTVFVPPPPPSVPPLRPSRTTYTTHSFNGPQPTNPPPKLMLGFPSLESILTHIFPYPANQYSAKPLITGFTLPSWGISERLFPA</sequence>
<dbReference type="Proteomes" id="UP000321331">
    <property type="component" value="Unassembled WGS sequence"/>
</dbReference>
<evidence type="ECO:0000313" key="2">
    <source>
        <dbReference type="EMBL" id="TXC10000.1"/>
    </source>
</evidence>
<organism evidence="2 3">
    <name type="scientific">Fusarium oxysporum f. sp. cubense</name>
    <dbReference type="NCBI Taxonomy" id="61366"/>
    <lineage>
        <taxon>Eukaryota</taxon>
        <taxon>Fungi</taxon>
        <taxon>Dikarya</taxon>
        <taxon>Ascomycota</taxon>
        <taxon>Pezizomycotina</taxon>
        <taxon>Sordariomycetes</taxon>
        <taxon>Hypocreomycetidae</taxon>
        <taxon>Hypocreales</taxon>
        <taxon>Nectriaceae</taxon>
        <taxon>Fusarium</taxon>
        <taxon>Fusarium oxysporum species complex</taxon>
    </lineage>
</organism>
<gene>
    <name evidence="2" type="ORF">FocTR4_00004859</name>
</gene>